<dbReference type="WBParaSite" id="SVE_1791200.1">
    <property type="protein sequence ID" value="SVE_1791200.1"/>
    <property type="gene ID" value="SVE_1791200"/>
</dbReference>
<proteinExistence type="predicted"/>
<dbReference type="SUPFAM" id="SSF81383">
    <property type="entry name" value="F-box domain"/>
    <property type="match status" value="1"/>
</dbReference>
<keyword evidence="1" id="KW-0472">Membrane</keyword>
<name>A0A0K0FZN3_STRVS</name>
<keyword evidence="2" id="KW-1185">Reference proteome</keyword>
<reference evidence="2" key="1">
    <citation type="submission" date="2014-07" db="EMBL/GenBank/DDBJ databases">
        <authorList>
            <person name="Martin A.A"/>
            <person name="De Silva N."/>
        </authorList>
    </citation>
    <scope>NUCLEOTIDE SEQUENCE</scope>
</reference>
<dbReference type="InterPro" id="IPR036047">
    <property type="entry name" value="F-box-like_dom_sf"/>
</dbReference>
<organism evidence="2 3">
    <name type="scientific">Strongyloides venezuelensis</name>
    <name type="common">Threadworm</name>
    <dbReference type="NCBI Taxonomy" id="75913"/>
    <lineage>
        <taxon>Eukaryota</taxon>
        <taxon>Metazoa</taxon>
        <taxon>Ecdysozoa</taxon>
        <taxon>Nematoda</taxon>
        <taxon>Chromadorea</taxon>
        <taxon>Rhabditida</taxon>
        <taxon>Tylenchina</taxon>
        <taxon>Panagrolaimomorpha</taxon>
        <taxon>Strongyloidoidea</taxon>
        <taxon>Strongyloididae</taxon>
        <taxon>Strongyloides</taxon>
    </lineage>
</organism>
<evidence type="ECO:0000313" key="3">
    <source>
        <dbReference type="WBParaSite" id="SVE_1791200.1"/>
    </source>
</evidence>
<protein>
    <submittedName>
        <fullName evidence="3">F-box domain-containing protein</fullName>
    </submittedName>
</protein>
<dbReference type="Proteomes" id="UP000035680">
    <property type="component" value="Unassembled WGS sequence"/>
</dbReference>
<evidence type="ECO:0000313" key="2">
    <source>
        <dbReference type="Proteomes" id="UP000035680"/>
    </source>
</evidence>
<evidence type="ECO:0000256" key="1">
    <source>
        <dbReference type="SAM" id="Phobius"/>
    </source>
</evidence>
<dbReference type="AlphaFoldDB" id="A0A0K0FZN3"/>
<keyword evidence="1" id="KW-0812">Transmembrane</keyword>
<accession>A0A0K0FZN3</accession>
<feature type="transmembrane region" description="Helical" evidence="1">
    <location>
        <begin position="105"/>
        <end position="126"/>
    </location>
</feature>
<sequence>MDLNNLNMDFTIEDEYFEVKDDTSVLLDDALALILPKLLWKDILNAKLLSRRFYGIIHKNCHKLRRRRIYSLMIEYNENHEIYLINLKIHLESEEDNYSFFIGNYYKVIALVTISILCNFAFLGNFQHSK</sequence>
<keyword evidence="1" id="KW-1133">Transmembrane helix</keyword>
<reference evidence="3" key="2">
    <citation type="submission" date="2015-08" db="UniProtKB">
        <authorList>
            <consortium name="WormBaseParasite"/>
        </authorList>
    </citation>
    <scope>IDENTIFICATION</scope>
</reference>